<reference evidence="2 3" key="1">
    <citation type="submission" date="2020-03" db="EMBL/GenBank/DDBJ databases">
        <title>Bacterial isolates of synthetic phycosphere.</title>
        <authorList>
            <person name="Fu H."/>
            <person name="Moran M.A."/>
        </authorList>
    </citation>
    <scope>NUCLEOTIDE SEQUENCE [LARGE SCALE GENOMIC DNA]</scope>
    <source>
        <strain evidence="2 3">HF1</strain>
    </source>
</reference>
<feature type="transmembrane region" description="Helical" evidence="1">
    <location>
        <begin position="40"/>
        <end position="60"/>
    </location>
</feature>
<name>A0ABX0VZU1_9RHOB</name>
<dbReference type="EMBL" id="JAATOP010000009">
    <property type="protein sequence ID" value="NIY73323.1"/>
    <property type="molecule type" value="Genomic_DNA"/>
</dbReference>
<accession>A0ABX0VZU1</accession>
<proteinExistence type="predicted"/>
<feature type="transmembrane region" description="Helical" evidence="1">
    <location>
        <begin position="12"/>
        <end position="34"/>
    </location>
</feature>
<evidence type="ECO:0000313" key="3">
    <source>
        <dbReference type="Proteomes" id="UP000709466"/>
    </source>
</evidence>
<dbReference type="Proteomes" id="UP000709466">
    <property type="component" value="Unassembled WGS sequence"/>
</dbReference>
<protein>
    <submittedName>
        <fullName evidence="2">Uncharacterized protein</fullName>
    </submittedName>
</protein>
<dbReference type="RefSeq" id="WP_167638713.1">
    <property type="nucleotide sequence ID" value="NZ_JAATOP010000009.1"/>
</dbReference>
<keyword evidence="1" id="KW-0812">Transmembrane</keyword>
<evidence type="ECO:0000256" key="1">
    <source>
        <dbReference type="SAM" id="Phobius"/>
    </source>
</evidence>
<keyword evidence="1" id="KW-0472">Membrane</keyword>
<gene>
    <name evidence="2" type="ORF">HCZ30_12885</name>
</gene>
<comment type="caution">
    <text evidence="2">The sequence shown here is derived from an EMBL/GenBank/DDBJ whole genome shotgun (WGS) entry which is preliminary data.</text>
</comment>
<keyword evidence="1" id="KW-1133">Transmembrane helix</keyword>
<evidence type="ECO:0000313" key="2">
    <source>
        <dbReference type="EMBL" id="NIY73323.1"/>
    </source>
</evidence>
<keyword evidence="3" id="KW-1185">Reference proteome</keyword>
<sequence>MTHDNVSSENIRTIMLPLLALVAIIAVIAAAVAAFGIGGLMVPVLVAVPTIFVLLVWISLGKG</sequence>
<organism evidence="2 3">
    <name type="scientific">Marivivens donghaensis</name>
    <dbReference type="NCBI Taxonomy" id="1699413"/>
    <lineage>
        <taxon>Bacteria</taxon>
        <taxon>Pseudomonadati</taxon>
        <taxon>Pseudomonadota</taxon>
        <taxon>Alphaproteobacteria</taxon>
        <taxon>Rhodobacterales</taxon>
        <taxon>Paracoccaceae</taxon>
        <taxon>Marivivens group</taxon>
        <taxon>Marivivens</taxon>
    </lineage>
</organism>